<evidence type="ECO:0000256" key="12">
    <source>
        <dbReference type="PROSITE-ProRule" id="PRU00506"/>
    </source>
</evidence>
<dbReference type="Ensembl" id="ENSCPBT00000030938.1">
    <property type="protein sequence ID" value="ENSCPBP00000026276.1"/>
    <property type="gene ID" value="ENSCPBG00000018648.1"/>
</dbReference>
<dbReference type="Pfam" id="PF02022">
    <property type="entry name" value="Integrase_Zn"/>
    <property type="match status" value="1"/>
</dbReference>
<dbReference type="PANTHER" id="PTHR41694">
    <property type="entry name" value="ENDOGENOUS RETROVIRUS GROUP K MEMBER POL PROTEIN"/>
    <property type="match status" value="1"/>
</dbReference>
<dbReference type="PROSITE" id="PS50878">
    <property type="entry name" value="RT_POL"/>
    <property type="match status" value="1"/>
</dbReference>
<dbReference type="InterPro" id="IPR000477">
    <property type="entry name" value="RT_dom"/>
</dbReference>
<dbReference type="Gene3D" id="1.10.10.200">
    <property type="match status" value="1"/>
</dbReference>
<dbReference type="Pfam" id="PF00078">
    <property type="entry name" value="RVT_1"/>
    <property type="match status" value="1"/>
</dbReference>
<dbReference type="AlphaFoldDB" id="A0A8C3I067"/>
<accession>A0A8C3I067</accession>
<dbReference type="SUPFAM" id="SSF53098">
    <property type="entry name" value="Ribonuclease H-like"/>
    <property type="match status" value="1"/>
</dbReference>
<evidence type="ECO:0000256" key="1">
    <source>
        <dbReference type="ARBA" id="ARBA00010879"/>
    </source>
</evidence>
<proteinExistence type="inferred from homology"/>
<dbReference type="Pfam" id="PF06817">
    <property type="entry name" value="RVT_thumb"/>
    <property type="match status" value="1"/>
</dbReference>
<dbReference type="Gene3D" id="3.30.70.270">
    <property type="match status" value="3"/>
</dbReference>
<evidence type="ECO:0000313" key="18">
    <source>
        <dbReference type="Ensembl" id="ENSCPBP00000026276.1"/>
    </source>
</evidence>
<keyword evidence="19" id="KW-1185">Reference proteome</keyword>
<evidence type="ECO:0000313" key="19">
    <source>
        <dbReference type="Proteomes" id="UP000694380"/>
    </source>
</evidence>
<sequence length="809" mass="89710">MKDMGALQLGLPTPTMLPDNWPLLVIDLKDCFFTIPLHVADREKFAFSVPSINKAEPTQRYQWTVLPQGMKNSPTICQLYVAWAIKPLRVAHPQWVIYHYMDDLLFAGAALNCDTAILEITTALCSAGLVIAPDKVQRQVPYFYLGMHITDSIVRPQKLTIDLTVRNLHDIQRLVGDLQWVRGLCGISNADLAPLLRLLKGGHSPDEPRVLLPEHHATLQVIADKLAHRYSGRIHPDSPISLAILSRDASLEALLFQWIPQLPDSLMGLEWISPSSQPKTFTTRVEAIASLIVIACAHVIAITGSEPDVLYIPFNVTLYANVLVNDFVFAVALSGYIGQVTHHYPSHRLLSVTIPLEKMLMQRSSPVQGLTVFTDASGRAARAGLLWRDAGTWHHETVVANGSLQVLEFRAIIRAFVKWPNVPLNIISDSLYAVGVTCRLERSVLKNVSNPELWQALLQLWHLLDARSCPYFIMHICSHSGITDSLAEGNTLVDQLVGSVHVPDSFAQARISHDFFHQSARALSRQFRLPLATTRAVVASCPSCQRHVLPPSLPLGVNPRGLSSLQIWQTNITFFSEFGSLKHLHVTVDTFSGFLWATALPGTGSRDVVKHWQACFAVMGIPASIKTDNGARYISRRTAQFLSLWGISHLTGVPGNSTGQAIVERSHATLKTLLLKQKGGAALDPLMRTPHARLFKALYVVNWLQVGAHDTPPVVRHISGIMKHDQLPAVSPPVRWFDYTQQKCKGPVDLLTWGQGYACVSTDAGPRWVPVKWVRPWLKTRIAEEPDATTQEPDDDPAALDLHLLFATT</sequence>
<dbReference type="GO" id="GO:0004523">
    <property type="term" value="F:RNA-DNA hybrid ribonuclease activity"/>
    <property type="evidence" value="ECO:0007669"/>
    <property type="project" value="InterPro"/>
</dbReference>
<evidence type="ECO:0000256" key="4">
    <source>
        <dbReference type="ARBA" id="ARBA00022722"/>
    </source>
</evidence>
<keyword evidence="3" id="KW-0548">Nucleotidyltransferase</keyword>
<keyword evidence="9" id="KW-0695">RNA-directed DNA polymerase</keyword>
<dbReference type="OMA" id="EATIMHY"/>
<keyword evidence="2" id="KW-0808">Transferase</keyword>
<dbReference type="GO" id="GO:0003964">
    <property type="term" value="F:RNA-directed DNA polymerase activity"/>
    <property type="evidence" value="ECO:0007669"/>
    <property type="project" value="UniProtKB-KW"/>
</dbReference>
<organism evidence="18 19">
    <name type="scientific">Chrysemys picta bellii</name>
    <name type="common">Western painted turtle</name>
    <name type="synonym">Emys bellii</name>
    <dbReference type="NCBI Taxonomy" id="8478"/>
    <lineage>
        <taxon>Eukaryota</taxon>
        <taxon>Metazoa</taxon>
        <taxon>Chordata</taxon>
        <taxon>Craniata</taxon>
        <taxon>Vertebrata</taxon>
        <taxon>Euteleostomi</taxon>
        <taxon>Archelosauria</taxon>
        <taxon>Testudinata</taxon>
        <taxon>Testudines</taxon>
        <taxon>Cryptodira</taxon>
        <taxon>Durocryptodira</taxon>
        <taxon>Testudinoidea</taxon>
        <taxon>Emydidae</taxon>
        <taxon>Chrysemys</taxon>
    </lineage>
</organism>
<dbReference type="GO" id="GO:0003677">
    <property type="term" value="F:DNA binding"/>
    <property type="evidence" value="ECO:0007669"/>
    <property type="project" value="UniProtKB-KW"/>
</dbReference>
<dbReference type="Pfam" id="PF00075">
    <property type="entry name" value="RNase_H"/>
    <property type="match status" value="1"/>
</dbReference>
<dbReference type="SUPFAM" id="SSF50122">
    <property type="entry name" value="DNA-binding domain of retroviral integrase"/>
    <property type="match status" value="1"/>
</dbReference>
<evidence type="ECO:0000256" key="10">
    <source>
        <dbReference type="ARBA" id="ARBA00023125"/>
    </source>
</evidence>
<keyword evidence="5" id="KW-0479">Metal-binding</keyword>
<keyword evidence="6" id="KW-0255">Endonuclease</keyword>
<dbReference type="Gene3D" id="3.30.420.10">
    <property type="entry name" value="Ribonuclease H-like superfamily/Ribonuclease H"/>
    <property type="match status" value="2"/>
</dbReference>
<feature type="domain" description="Reverse transcriptase" evidence="14">
    <location>
        <begin position="1"/>
        <end position="149"/>
    </location>
</feature>
<dbReference type="InterPro" id="IPR012337">
    <property type="entry name" value="RNaseH-like_sf"/>
</dbReference>
<evidence type="ECO:0000259" key="13">
    <source>
        <dbReference type="PROSITE" id="PS50876"/>
    </source>
</evidence>
<keyword evidence="7" id="KW-0378">Hydrolase</keyword>
<dbReference type="PANTHER" id="PTHR41694:SF3">
    <property type="entry name" value="RNA-DIRECTED DNA POLYMERASE-RELATED"/>
    <property type="match status" value="1"/>
</dbReference>
<dbReference type="InterPro" id="IPR001584">
    <property type="entry name" value="Integrase_cat-core"/>
</dbReference>
<dbReference type="InterPro" id="IPR017856">
    <property type="entry name" value="Integrase-like_N"/>
</dbReference>
<dbReference type="Pfam" id="PF00552">
    <property type="entry name" value="IN_DBD_C"/>
    <property type="match status" value="1"/>
</dbReference>
<dbReference type="InterPro" id="IPR010661">
    <property type="entry name" value="RVT_thumb"/>
</dbReference>
<feature type="DNA-binding region" description="Integrase-type" evidence="12">
    <location>
        <begin position="732"/>
        <end position="779"/>
    </location>
</feature>
<feature type="domain" description="Integrase-type" evidence="13">
    <location>
        <begin position="504"/>
        <end position="545"/>
    </location>
</feature>
<evidence type="ECO:0000259" key="15">
    <source>
        <dbReference type="PROSITE" id="PS50879"/>
    </source>
</evidence>
<dbReference type="Proteomes" id="UP000694380">
    <property type="component" value="Unplaced"/>
</dbReference>
<name>A0A8C3I067_CHRPI</name>
<dbReference type="InterPro" id="IPR003308">
    <property type="entry name" value="Integrase_Zn-bd_dom_N"/>
</dbReference>
<feature type="domain" description="Integrase catalytic" evidence="16">
    <location>
        <begin position="555"/>
        <end position="721"/>
    </location>
</feature>
<reference evidence="18" key="1">
    <citation type="submission" date="2025-08" db="UniProtKB">
        <authorList>
            <consortium name="Ensembl"/>
        </authorList>
    </citation>
    <scope>IDENTIFICATION</scope>
</reference>
<keyword evidence="4" id="KW-0540">Nuclease</keyword>
<dbReference type="GO" id="GO:0015074">
    <property type="term" value="P:DNA integration"/>
    <property type="evidence" value="ECO:0007669"/>
    <property type="project" value="UniProtKB-KW"/>
</dbReference>
<dbReference type="GeneTree" id="ENSGT00670000098165"/>
<dbReference type="InterPro" id="IPR002156">
    <property type="entry name" value="RNaseH_domain"/>
</dbReference>
<evidence type="ECO:0000256" key="8">
    <source>
        <dbReference type="ARBA" id="ARBA00022908"/>
    </source>
</evidence>
<keyword evidence="11" id="KW-0862">Zinc</keyword>
<evidence type="ECO:0000256" key="11">
    <source>
        <dbReference type="PROSITE-ProRule" id="PRU00450"/>
    </source>
</evidence>
<protein>
    <submittedName>
        <fullName evidence="18">Uncharacterized protein</fullName>
    </submittedName>
</protein>
<dbReference type="Gene3D" id="2.30.30.10">
    <property type="entry name" value="Integrase, C-terminal domain superfamily, retroviral"/>
    <property type="match status" value="1"/>
</dbReference>
<dbReference type="InterPro" id="IPR001037">
    <property type="entry name" value="Integrase_C_retrovir"/>
</dbReference>
<comment type="similarity">
    <text evidence="1">Belongs to the beta type-B retroviral polymerase family. HERV class-II K(HML-2) pol subfamily.</text>
</comment>
<dbReference type="PROSITE" id="PS50994">
    <property type="entry name" value="INTEGRASE"/>
    <property type="match status" value="1"/>
</dbReference>
<evidence type="ECO:0000259" key="14">
    <source>
        <dbReference type="PROSITE" id="PS50878"/>
    </source>
</evidence>
<feature type="domain" description="RNase H type-1" evidence="15">
    <location>
        <begin position="366"/>
        <end position="502"/>
    </location>
</feature>
<reference evidence="18" key="2">
    <citation type="submission" date="2025-09" db="UniProtKB">
        <authorList>
            <consortium name="Ensembl"/>
        </authorList>
    </citation>
    <scope>IDENTIFICATION</scope>
</reference>
<feature type="domain" description="Integrase-type" evidence="17">
    <location>
        <begin position="732"/>
        <end position="779"/>
    </location>
</feature>
<keyword evidence="11" id="KW-0863">Zinc-finger</keyword>
<dbReference type="InterPro" id="IPR036397">
    <property type="entry name" value="RNaseH_sf"/>
</dbReference>
<dbReference type="Pfam" id="PF00665">
    <property type="entry name" value="rve"/>
    <property type="match status" value="1"/>
</dbReference>
<dbReference type="PROSITE" id="PS50876">
    <property type="entry name" value="ZF_INTEGRASE"/>
    <property type="match status" value="1"/>
</dbReference>
<dbReference type="SUPFAM" id="SSF46919">
    <property type="entry name" value="N-terminal Zn binding domain of HIV integrase"/>
    <property type="match status" value="1"/>
</dbReference>
<evidence type="ECO:0000256" key="7">
    <source>
        <dbReference type="ARBA" id="ARBA00022801"/>
    </source>
</evidence>
<dbReference type="PROSITE" id="PS50879">
    <property type="entry name" value="RNASE_H_1"/>
    <property type="match status" value="1"/>
</dbReference>
<evidence type="ECO:0000256" key="5">
    <source>
        <dbReference type="ARBA" id="ARBA00022723"/>
    </source>
</evidence>
<dbReference type="PROSITE" id="PS51027">
    <property type="entry name" value="INTEGRASE_DBD"/>
    <property type="match status" value="1"/>
</dbReference>
<keyword evidence="10" id="KW-0238">DNA-binding</keyword>
<dbReference type="InterPro" id="IPR043502">
    <property type="entry name" value="DNA/RNA_pol_sf"/>
</dbReference>
<evidence type="ECO:0000256" key="2">
    <source>
        <dbReference type="ARBA" id="ARBA00022679"/>
    </source>
</evidence>
<evidence type="ECO:0000256" key="6">
    <source>
        <dbReference type="ARBA" id="ARBA00022759"/>
    </source>
</evidence>
<keyword evidence="8" id="KW-0229">DNA integration</keyword>
<dbReference type="InterPro" id="IPR036862">
    <property type="entry name" value="Integrase_C_dom_sf_retrovir"/>
</dbReference>
<evidence type="ECO:0000259" key="17">
    <source>
        <dbReference type="PROSITE" id="PS51027"/>
    </source>
</evidence>
<dbReference type="GO" id="GO:0008270">
    <property type="term" value="F:zinc ion binding"/>
    <property type="evidence" value="ECO:0007669"/>
    <property type="project" value="UniProtKB-KW"/>
</dbReference>
<dbReference type="GO" id="GO:0035613">
    <property type="term" value="F:RNA stem-loop binding"/>
    <property type="evidence" value="ECO:0007669"/>
    <property type="project" value="TreeGrafter"/>
</dbReference>
<evidence type="ECO:0000259" key="16">
    <source>
        <dbReference type="PROSITE" id="PS50994"/>
    </source>
</evidence>
<dbReference type="SUPFAM" id="SSF56672">
    <property type="entry name" value="DNA/RNA polymerases"/>
    <property type="match status" value="1"/>
</dbReference>
<evidence type="ECO:0000256" key="3">
    <source>
        <dbReference type="ARBA" id="ARBA00022695"/>
    </source>
</evidence>
<dbReference type="InterPro" id="IPR043128">
    <property type="entry name" value="Rev_trsase/Diguanyl_cyclase"/>
</dbReference>
<evidence type="ECO:0000256" key="9">
    <source>
        <dbReference type="ARBA" id="ARBA00022918"/>
    </source>
</evidence>